<organism evidence="15 16">
    <name type="scientific">Nematostella vectensis</name>
    <name type="common">Starlet sea anemone</name>
    <dbReference type="NCBI Taxonomy" id="45351"/>
    <lineage>
        <taxon>Eukaryota</taxon>
        <taxon>Metazoa</taxon>
        <taxon>Cnidaria</taxon>
        <taxon>Anthozoa</taxon>
        <taxon>Hexacorallia</taxon>
        <taxon>Actiniaria</taxon>
        <taxon>Edwardsiidae</taxon>
        <taxon>Nematostella</taxon>
    </lineage>
</organism>
<evidence type="ECO:0000256" key="8">
    <source>
        <dbReference type="ARBA" id="ARBA00022801"/>
    </source>
</evidence>
<comment type="subunit">
    <text evidence="4">Monomer and homodimer; homodimerization is induced by binding of the substrate.</text>
</comment>
<dbReference type="FunFam" id="3.30.830.10:FF:000013">
    <property type="entry name" value="Mitochondrial presequence protease"/>
    <property type="match status" value="1"/>
</dbReference>
<evidence type="ECO:0000256" key="5">
    <source>
        <dbReference type="ARBA" id="ARBA00020167"/>
    </source>
</evidence>
<keyword evidence="10" id="KW-0809">Transit peptide</keyword>
<keyword evidence="12" id="KW-0496">Mitochondrion</keyword>
<dbReference type="FunFam" id="3.30.830.10:FF:000009">
    <property type="entry name" value="Presequence protease, mitochondrial"/>
    <property type="match status" value="1"/>
</dbReference>
<dbReference type="HOGENOM" id="CLU_009165_0_0_1"/>
<feature type="non-terminal residue" evidence="15">
    <location>
        <position position="1"/>
    </location>
</feature>
<dbReference type="GO" id="GO:0004222">
    <property type="term" value="F:metalloendopeptidase activity"/>
    <property type="evidence" value="ECO:0000318"/>
    <property type="project" value="GO_Central"/>
</dbReference>
<dbReference type="InterPro" id="IPR013578">
    <property type="entry name" value="Peptidase_M16C_assoc"/>
</dbReference>
<protein>
    <recommendedName>
        <fullName evidence="5">Presequence protease, mitochondrial</fullName>
    </recommendedName>
</protein>
<dbReference type="Gene3D" id="3.30.830.10">
    <property type="entry name" value="Metalloenzyme, LuxS/M16 peptidase-like"/>
    <property type="match status" value="4"/>
</dbReference>
<evidence type="ECO:0000256" key="1">
    <source>
        <dbReference type="ARBA" id="ARBA00001947"/>
    </source>
</evidence>
<gene>
    <name evidence="15" type="ORF">NEMVEDRAFT_v1g88690</name>
</gene>
<dbReference type="Proteomes" id="UP000001593">
    <property type="component" value="Unassembled WGS sequence"/>
</dbReference>
<evidence type="ECO:0000256" key="3">
    <source>
        <dbReference type="ARBA" id="ARBA00007575"/>
    </source>
</evidence>
<dbReference type="Pfam" id="PF05193">
    <property type="entry name" value="Peptidase_M16_C"/>
    <property type="match status" value="1"/>
</dbReference>
<evidence type="ECO:0000256" key="11">
    <source>
        <dbReference type="ARBA" id="ARBA00023049"/>
    </source>
</evidence>
<dbReference type="GO" id="GO:0005759">
    <property type="term" value="C:mitochondrial matrix"/>
    <property type="evidence" value="ECO:0000318"/>
    <property type="project" value="GO_Central"/>
</dbReference>
<dbReference type="Pfam" id="PF00675">
    <property type="entry name" value="Peptidase_M16"/>
    <property type="match status" value="1"/>
</dbReference>
<keyword evidence="7" id="KW-0479">Metal-binding</keyword>
<sequence length="1001" mass="112465">QLKAGDNLHGYTVTKVVPIQELSLVSVELIHDATGAQHLHIARDDSNNVFGVGLRTTPLDSTGVPHILEHTALCGSEKFPCRDPFFKMLNRSLATFMNAFTASDFTMYPFSTQNSKDYFNLLSIYLDAVFFPRLRELDFWQEGWRMENEDLSASSSALTFKGVVFNEMKGALSTPESVFVTQAQKLLLPSHTYSHISGGDPLHIPDLTWEQLKKFHATHYHPSNARFYTYGDIPLEEHLQHISSLALQRFDKLQTETEIPHEERWSEAREAHVTCPIDPMAADPDKQTTVSRSYLVASTTDPFESFILGILSSLLIGGPTSPFYQALIEPNIGSDFSPGVGYDNGTKDASFSIGLQGIKKEDVEKVKEIIKTTFDKVVEEGFPKERIASILHRVELSVKHQSSNFGLGLMMSLMHPWTHGGDPTEYLQINKYMEKFKACMEEDEKFLENKVREYFVDNTHNLTLVMSPDAEYEAKLAKLEKAKLEKMTSSLTDDDKENIYKKCLELASQQNTTEDLSCLPVMHISDIDPKIKRVVLDECIVAGVPAQFSEQPTNSVTYFRAISSTTDIPDELHPYLPLFCYVITKMGAGNLDYKEMAQLIERRTGGLSVGTHICTNHTDPMKYEQGVMFSSHCLDKNLPHMFYLWGEIFGSPRFKDQERLRTLINMLASDLASSIAQSGHSYAVSLASSSLTPAARLDEVLGGLSQVVFMKQLVDAEDLSPVIEKLTTIAVHVLEGTQFRCAVNTMPETRSSTQTALEGFSAQILRDKSRYNDVRMQRDPPPRPRSRDSVTRYPAAARILRDKSRYNDFTPESRRTHFMLPYPVNYASRCVNAVTYNHEDYAKLRILAKLLSSKFLHREIREKGGAYGSGAKLGGGVFSFFSYRDPNSVGTLDAFNDSISWASQGNFTDQDINEAKLAVFAAVDSPVSPSNRGMLYFTQGITDAMRQAQRDRLFAVSRDDIVNVTRKYLSSSEATNSYALVGPENDVIDKDDSWTVRKESL</sequence>
<dbReference type="FunFam" id="3.30.830.10:FF:000011">
    <property type="entry name" value="Presequence protease, mitochondrial"/>
    <property type="match status" value="1"/>
</dbReference>
<dbReference type="SUPFAM" id="SSF63411">
    <property type="entry name" value="LuxS/MPP-like metallohydrolase"/>
    <property type="match status" value="4"/>
</dbReference>
<dbReference type="STRING" id="45351.A7RPA0"/>
<evidence type="ECO:0000313" key="16">
    <source>
        <dbReference type="Proteomes" id="UP000001593"/>
    </source>
</evidence>
<keyword evidence="16" id="KW-1185">Reference proteome</keyword>
<evidence type="ECO:0000256" key="13">
    <source>
        <dbReference type="ARBA" id="ARBA00023157"/>
    </source>
</evidence>
<name>A7RPA0_NEMVE</name>
<keyword evidence="11" id="KW-0482">Metalloprotease</keyword>
<evidence type="ECO:0000313" key="15">
    <source>
        <dbReference type="EMBL" id="EDO46646.1"/>
    </source>
</evidence>
<dbReference type="PANTHER" id="PTHR43016">
    <property type="entry name" value="PRESEQUENCE PROTEASE"/>
    <property type="match status" value="1"/>
</dbReference>
<evidence type="ECO:0000256" key="9">
    <source>
        <dbReference type="ARBA" id="ARBA00022833"/>
    </source>
</evidence>
<evidence type="ECO:0000256" key="4">
    <source>
        <dbReference type="ARBA" id="ARBA00011853"/>
    </source>
</evidence>
<evidence type="ECO:0000256" key="10">
    <source>
        <dbReference type="ARBA" id="ARBA00022946"/>
    </source>
</evidence>
<dbReference type="GO" id="GO:0046872">
    <property type="term" value="F:metal ion binding"/>
    <property type="evidence" value="ECO:0007669"/>
    <property type="project" value="UniProtKB-KW"/>
</dbReference>
<proteinExistence type="inferred from homology"/>
<dbReference type="eggNOG" id="KOG2019">
    <property type="taxonomic scope" value="Eukaryota"/>
</dbReference>
<comment type="cofactor">
    <cofactor evidence="1">
        <name>Zn(2+)</name>
        <dbReference type="ChEBI" id="CHEBI:29105"/>
    </cofactor>
</comment>
<evidence type="ECO:0000259" key="14">
    <source>
        <dbReference type="SMART" id="SM01264"/>
    </source>
</evidence>
<dbReference type="GO" id="GO:0016485">
    <property type="term" value="P:protein processing"/>
    <property type="evidence" value="ECO:0000318"/>
    <property type="project" value="GO_Central"/>
</dbReference>
<dbReference type="FunFam" id="3.30.830.10:FF:000020">
    <property type="entry name" value="Mitochondrial presequence protease"/>
    <property type="match status" value="1"/>
</dbReference>
<comment type="subcellular location">
    <subcellularLocation>
        <location evidence="2">Mitochondrion matrix</location>
    </subcellularLocation>
</comment>
<keyword evidence="9" id="KW-0862">Zinc</keyword>
<dbReference type="InterPro" id="IPR007863">
    <property type="entry name" value="Peptidase_M16_C"/>
</dbReference>
<dbReference type="OMA" id="NYLYYIR"/>
<accession>A7RPA0</accession>
<keyword evidence="6" id="KW-0645">Protease</keyword>
<dbReference type="InterPro" id="IPR011249">
    <property type="entry name" value="Metalloenz_LuxS/M16"/>
</dbReference>
<dbReference type="InterPro" id="IPR055130">
    <property type="entry name" value="PreP_C"/>
</dbReference>
<reference evidence="15 16" key="1">
    <citation type="journal article" date="2007" name="Science">
        <title>Sea anemone genome reveals ancestral eumetazoan gene repertoire and genomic organization.</title>
        <authorList>
            <person name="Putnam N.H."/>
            <person name="Srivastava M."/>
            <person name="Hellsten U."/>
            <person name="Dirks B."/>
            <person name="Chapman J."/>
            <person name="Salamov A."/>
            <person name="Terry A."/>
            <person name="Shapiro H."/>
            <person name="Lindquist E."/>
            <person name="Kapitonov V.V."/>
            <person name="Jurka J."/>
            <person name="Genikhovich G."/>
            <person name="Grigoriev I.V."/>
            <person name="Lucas S.M."/>
            <person name="Steele R.E."/>
            <person name="Finnerty J.R."/>
            <person name="Technau U."/>
            <person name="Martindale M.Q."/>
            <person name="Rokhsar D.S."/>
        </authorList>
    </citation>
    <scope>NUCLEOTIDE SEQUENCE [LARGE SCALE GENOMIC DNA]</scope>
    <source>
        <strain evidence="16">CH2 X CH6</strain>
    </source>
</reference>
<dbReference type="SMART" id="SM01264">
    <property type="entry name" value="M16C_associated"/>
    <property type="match status" value="1"/>
</dbReference>
<evidence type="ECO:0000256" key="2">
    <source>
        <dbReference type="ARBA" id="ARBA00004305"/>
    </source>
</evidence>
<evidence type="ECO:0000256" key="12">
    <source>
        <dbReference type="ARBA" id="ARBA00023128"/>
    </source>
</evidence>
<comment type="similarity">
    <text evidence="3">Belongs to the peptidase M16 family. PreP subfamily.</text>
</comment>
<dbReference type="AlphaFoldDB" id="A7RPA0"/>
<dbReference type="InterPro" id="IPR011765">
    <property type="entry name" value="Pept_M16_N"/>
</dbReference>
<dbReference type="InParanoid" id="A7RPA0"/>
<keyword evidence="8" id="KW-0378">Hydrolase</keyword>
<feature type="domain" description="Peptidase M16C associated" evidence="14">
    <location>
        <begin position="466"/>
        <end position="713"/>
    </location>
</feature>
<dbReference type="Pfam" id="PF08367">
    <property type="entry name" value="M16C_assoc"/>
    <property type="match status" value="1"/>
</dbReference>
<evidence type="ECO:0000256" key="6">
    <source>
        <dbReference type="ARBA" id="ARBA00022670"/>
    </source>
</evidence>
<dbReference type="EMBL" id="DS469525">
    <property type="protein sequence ID" value="EDO46646.1"/>
    <property type="molecule type" value="Genomic_DNA"/>
</dbReference>
<dbReference type="PhylomeDB" id="A7RPA0"/>
<dbReference type="PANTHER" id="PTHR43016:SF13">
    <property type="entry name" value="PRESEQUENCE PROTEASE, MITOCHONDRIAL"/>
    <property type="match status" value="1"/>
</dbReference>
<dbReference type="Pfam" id="PF22516">
    <property type="entry name" value="PreP_C"/>
    <property type="match status" value="1"/>
</dbReference>
<evidence type="ECO:0000256" key="7">
    <source>
        <dbReference type="ARBA" id="ARBA00022723"/>
    </source>
</evidence>
<keyword evidence="13" id="KW-1015">Disulfide bond</keyword>